<evidence type="ECO:0000313" key="3">
    <source>
        <dbReference type="Proteomes" id="UP000681075"/>
    </source>
</evidence>
<gene>
    <name evidence="2" type="ORF">TMPK1_27730</name>
</gene>
<reference evidence="2" key="1">
    <citation type="submission" date="2021-02" db="EMBL/GenBank/DDBJ databases">
        <title>Genome sequence of Rhodospirillales sp. strain TMPK1 isolated from soil.</title>
        <authorList>
            <person name="Nakai R."/>
            <person name="Kusada H."/>
            <person name="Tamaki H."/>
        </authorList>
    </citation>
    <scope>NUCLEOTIDE SEQUENCE</scope>
    <source>
        <strain evidence="2">TMPK1</strain>
    </source>
</reference>
<evidence type="ECO:0000256" key="1">
    <source>
        <dbReference type="SAM" id="SignalP"/>
    </source>
</evidence>
<dbReference type="Gene3D" id="2.60.40.1880">
    <property type="entry name" value="Invasion associated locus B (IalB) protein"/>
    <property type="match status" value="1"/>
</dbReference>
<dbReference type="EMBL" id="BOPV01000001">
    <property type="protein sequence ID" value="GIL40536.1"/>
    <property type="molecule type" value="Genomic_DNA"/>
</dbReference>
<dbReference type="Proteomes" id="UP000681075">
    <property type="component" value="Unassembled WGS sequence"/>
</dbReference>
<accession>A0A8S8XGZ1</accession>
<sequence length="178" mass="18740">MFRYASLVLAAFLVPALAQAQTEPVPKGTYGDWSIYSYREKGGPVCYAAAKLPPSTNGAPKRTGWVMITHRPGEKTRGVVSVLPGYTFKDRSTALVSVGGKQFTLYTQGDTAWAADADDPRLVEAIRTSGLLAFTGTTKDGAAQVDNFSLGGAAAAFDALDKSCTGGAAPKKTSKKKK</sequence>
<name>A0A8S8XGZ1_9PROT</name>
<proteinExistence type="predicted"/>
<feature type="signal peptide" evidence="1">
    <location>
        <begin position="1"/>
        <end position="20"/>
    </location>
</feature>
<keyword evidence="1" id="KW-0732">Signal</keyword>
<evidence type="ECO:0000313" key="2">
    <source>
        <dbReference type="EMBL" id="GIL40536.1"/>
    </source>
</evidence>
<dbReference type="AlphaFoldDB" id="A0A8S8XGZ1"/>
<dbReference type="InterPro" id="IPR038696">
    <property type="entry name" value="IalB_sf"/>
</dbReference>
<dbReference type="RefSeq" id="WP_420243641.1">
    <property type="nucleotide sequence ID" value="NZ_BOPV01000001.1"/>
</dbReference>
<dbReference type="InterPro" id="IPR010642">
    <property type="entry name" value="Invasion_prot_B"/>
</dbReference>
<keyword evidence="3" id="KW-1185">Reference proteome</keyword>
<protein>
    <recommendedName>
        <fullName evidence="4">Invasion associated locus B family protein</fullName>
    </recommendedName>
</protein>
<feature type="chain" id="PRO_5035717527" description="Invasion associated locus B family protein" evidence="1">
    <location>
        <begin position="21"/>
        <end position="178"/>
    </location>
</feature>
<dbReference type="Pfam" id="PF06776">
    <property type="entry name" value="IalB"/>
    <property type="match status" value="1"/>
</dbReference>
<evidence type="ECO:0008006" key="4">
    <source>
        <dbReference type="Google" id="ProtNLM"/>
    </source>
</evidence>
<comment type="caution">
    <text evidence="2">The sequence shown here is derived from an EMBL/GenBank/DDBJ whole genome shotgun (WGS) entry which is preliminary data.</text>
</comment>
<organism evidence="2 3">
    <name type="scientific">Roseiterribacter gracilis</name>
    <dbReference type="NCBI Taxonomy" id="2812848"/>
    <lineage>
        <taxon>Bacteria</taxon>
        <taxon>Pseudomonadati</taxon>
        <taxon>Pseudomonadota</taxon>
        <taxon>Alphaproteobacteria</taxon>
        <taxon>Rhodospirillales</taxon>
        <taxon>Roseiterribacteraceae</taxon>
        <taxon>Roseiterribacter</taxon>
    </lineage>
</organism>